<evidence type="ECO:0000313" key="5">
    <source>
        <dbReference type="Proteomes" id="UP001056381"/>
    </source>
</evidence>
<dbReference type="InterPro" id="IPR036188">
    <property type="entry name" value="FAD/NAD-bd_sf"/>
</dbReference>
<keyword evidence="2" id="KW-0560">Oxidoreductase</keyword>
<evidence type="ECO:0000256" key="2">
    <source>
        <dbReference type="ARBA" id="ARBA00023002"/>
    </source>
</evidence>
<dbReference type="GO" id="GO:0005886">
    <property type="term" value="C:plasma membrane"/>
    <property type="evidence" value="ECO:0007669"/>
    <property type="project" value="TreeGrafter"/>
</dbReference>
<name>A0A9Q8X4C9_9GAMM</name>
<dbReference type="AlphaFoldDB" id="A0A9Q8X4C9"/>
<gene>
    <name evidence="4" type="ORF">M9B40_01935</name>
</gene>
<accession>A0A9Q8X4C9</accession>
<evidence type="ECO:0000256" key="1">
    <source>
        <dbReference type="ARBA" id="ARBA00009410"/>
    </source>
</evidence>
<dbReference type="GO" id="GO:0055130">
    <property type="term" value="P:D-alanine catabolic process"/>
    <property type="evidence" value="ECO:0007669"/>
    <property type="project" value="TreeGrafter"/>
</dbReference>
<dbReference type="Pfam" id="PF01266">
    <property type="entry name" value="DAO"/>
    <property type="match status" value="1"/>
</dbReference>
<sequence length="354" mass="40831">MKKNVAVIGAGVLGVNTAYFLAKKNQNVTVFDTHKYAGMETSYSNGAQISVCNSETWTQWDNVKKGIQWIFKDDAPLLFNPMPNLFRPYDTYSKYMWMINFFITTALGKYKKNSENAFAISLKSRDLYFKIADEEGIEFDLMKKGIIHFYNSKREFEIAASKKDWIEAMGCEWEIVDRDQIFEIEPALKNNHKIIGGVYTKSDATGDIHKYCFELAKVLEKKYGVDFKFSETIKDIKKSNKPILQTNKNEYEFDDIILCTGVETERFRRKFGDSFRIYPVKGYSVTVDLEDDKSRESAPFVSLLDDPSKLVASRLGNRLRVAGTAELAGYNKDIRSNRIKPLLKWIIFSYICLK</sequence>
<dbReference type="Gene3D" id="3.30.9.10">
    <property type="entry name" value="D-Amino Acid Oxidase, subunit A, domain 2"/>
    <property type="match status" value="1"/>
</dbReference>
<dbReference type="InterPro" id="IPR006076">
    <property type="entry name" value="FAD-dep_OxRdtase"/>
</dbReference>
<dbReference type="Proteomes" id="UP001056381">
    <property type="component" value="Chromosome"/>
</dbReference>
<dbReference type="Gene3D" id="3.50.50.60">
    <property type="entry name" value="FAD/NAD(P)-binding domain"/>
    <property type="match status" value="2"/>
</dbReference>
<organism evidence="4 5">
    <name type="scientific">SAR86 cluster bacterium</name>
    <dbReference type="NCBI Taxonomy" id="2030880"/>
    <lineage>
        <taxon>Bacteria</taxon>
        <taxon>Pseudomonadati</taxon>
        <taxon>Pseudomonadota</taxon>
        <taxon>Gammaproteobacteria</taxon>
        <taxon>SAR86 cluster</taxon>
    </lineage>
</organism>
<dbReference type="GO" id="GO:0005737">
    <property type="term" value="C:cytoplasm"/>
    <property type="evidence" value="ECO:0007669"/>
    <property type="project" value="TreeGrafter"/>
</dbReference>
<comment type="similarity">
    <text evidence="1">Belongs to the DadA oxidoreductase family.</text>
</comment>
<feature type="domain" description="FAD dependent oxidoreductase" evidence="3">
    <location>
        <begin position="5"/>
        <end position="346"/>
    </location>
</feature>
<dbReference type="SUPFAM" id="SSF51905">
    <property type="entry name" value="FAD/NAD(P)-binding domain"/>
    <property type="match status" value="1"/>
</dbReference>
<evidence type="ECO:0000259" key="3">
    <source>
        <dbReference type="Pfam" id="PF01266"/>
    </source>
</evidence>
<dbReference type="PANTHER" id="PTHR13847">
    <property type="entry name" value="SARCOSINE DEHYDROGENASE-RELATED"/>
    <property type="match status" value="1"/>
</dbReference>
<reference evidence="4" key="1">
    <citation type="submission" date="2022-05" db="EMBL/GenBank/DDBJ databases">
        <title>Single-amplified genomics reveal most streamlined microbe among free-living bacteria.</title>
        <authorList>
            <person name="Roda-Garcia J."/>
            <person name="Haro-Moreno J.M."/>
            <person name="Rodriguez-Valera F."/>
            <person name="Almagro-Moreno S."/>
            <person name="Lopez-Perez M."/>
        </authorList>
    </citation>
    <scope>NUCLEOTIDE SEQUENCE</scope>
    <source>
        <strain evidence="4">TMED112-D2-2</strain>
    </source>
</reference>
<dbReference type="PANTHER" id="PTHR13847:SF280">
    <property type="entry name" value="D-AMINO ACID DEHYDROGENASE"/>
    <property type="match status" value="1"/>
</dbReference>
<protein>
    <submittedName>
        <fullName evidence="4">FAD-dependent oxidoreductase</fullName>
    </submittedName>
</protein>
<keyword evidence="5" id="KW-1185">Reference proteome</keyword>
<evidence type="ECO:0000313" key="4">
    <source>
        <dbReference type="EMBL" id="URQ63543.1"/>
    </source>
</evidence>
<proteinExistence type="inferred from homology"/>
<dbReference type="EMBL" id="CP097966">
    <property type="protein sequence ID" value="URQ63543.1"/>
    <property type="molecule type" value="Genomic_DNA"/>
</dbReference>
<dbReference type="GO" id="GO:0008718">
    <property type="term" value="F:D-amino-acid dehydrogenase activity"/>
    <property type="evidence" value="ECO:0007669"/>
    <property type="project" value="TreeGrafter"/>
</dbReference>